<dbReference type="CDD" id="cd07989">
    <property type="entry name" value="LPLAT_AGPAT-like"/>
    <property type="match status" value="1"/>
</dbReference>
<evidence type="ECO:0000256" key="1">
    <source>
        <dbReference type="ARBA" id="ARBA00005189"/>
    </source>
</evidence>
<reference evidence="6 7" key="1">
    <citation type="journal article" date="2016" name="Front. Microbiol.">
        <title>Single-Cell (Meta-)Genomics of a Dimorphic Candidatus Thiomargarita nelsonii Reveals Genomic Plasticity.</title>
        <authorList>
            <person name="Flood B.E."/>
            <person name="Fliss P."/>
            <person name="Jones D.S."/>
            <person name="Dick G.J."/>
            <person name="Jain S."/>
            <person name="Kaster A.K."/>
            <person name="Winkel M."/>
            <person name="Mussmann M."/>
            <person name="Bailey J."/>
        </authorList>
    </citation>
    <scope>NUCLEOTIDE SEQUENCE [LARGE SCALE GENOMIC DNA]</scope>
    <source>
        <strain evidence="6">Hydrate Ridge</strain>
    </source>
</reference>
<keyword evidence="3 6" id="KW-0012">Acyltransferase</keyword>
<dbReference type="AlphaFoldDB" id="A0A0A6P552"/>
<evidence type="ECO:0000256" key="3">
    <source>
        <dbReference type="ARBA" id="ARBA00023315"/>
    </source>
</evidence>
<evidence type="ECO:0000256" key="2">
    <source>
        <dbReference type="ARBA" id="ARBA00022679"/>
    </source>
</evidence>
<dbReference type="InterPro" id="IPR002123">
    <property type="entry name" value="Plipid/glycerol_acylTrfase"/>
</dbReference>
<evidence type="ECO:0000313" key="6">
    <source>
        <dbReference type="EMBL" id="KHD05995.1"/>
    </source>
</evidence>
<dbReference type="PANTHER" id="PTHR10434">
    <property type="entry name" value="1-ACYL-SN-GLYCEROL-3-PHOSPHATE ACYLTRANSFERASE"/>
    <property type="match status" value="1"/>
</dbReference>
<keyword evidence="4" id="KW-0812">Transmembrane</keyword>
<protein>
    <submittedName>
        <fullName evidence="6">Acyl-phosphate glycerol 3-phosphate acyltransferase</fullName>
    </submittedName>
</protein>
<evidence type="ECO:0000259" key="5">
    <source>
        <dbReference type="SMART" id="SM00563"/>
    </source>
</evidence>
<dbReference type="GO" id="GO:0006654">
    <property type="term" value="P:phosphatidic acid biosynthetic process"/>
    <property type="evidence" value="ECO:0007669"/>
    <property type="project" value="TreeGrafter"/>
</dbReference>
<dbReference type="SMART" id="SM00563">
    <property type="entry name" value="PlsC"/>
    <property type="match status" value="1"/>
</dbReference>
<dbReference type="EMBL" id="JSZA02000023">
    <property type="protein sequence ID" value="KHD05995.1"/>
    <property type="molecule type" value="Genomic_DNA"/>
</dbReference>
<keyword evidence="2" id="KW-0808">Transferase</keyword>
<dbReference type="GO" id="GO:0003841">
    <property type="term" value="F:1-acylglycerol-3-phosphate O-acyltransferase activity"/>
    <property type="evidence" value="ECO:0007669"/>
    <property type="project" value="TreeGrafter"/>
</dbReference>
<name>A0A0A6P552_9GAMM</name>
<dbReference type="Pfam" id="PF01553">
    <property type="entry name" value="Acyltransferase"/>
    <property type="match status" value="1"/>
</dbReference>
<comment type="pathway">
    <text evidence="1">Lipid metabolism.</text>
</comment>
<sequence length="233" mass="26682">MLRSLLFYIGISLALVIFGPLGVLLLPLPFRQRYRVMNQWAHFVNWWLEKTCQLNYQVEGLENIPTTPAILLSKHQSAWETIIFQVIFPRQVWIVKRELLRIPFFGWALASLKPIALDRKNLRQSMQKILEQGKQRLAEGNWVVIFPEGTRVNPGEKKRYGVGGAMLAAQSGYPVVPVAVNSGEFWPPKSFIKRPGTIKVVIGPVIESKGKTYKEINALTEKWIEEMVAKIQE</sequence>
<feature type="domain" description="Phospholipid/glycerol acyltransferase" evidence="5">
    <location>
        <begin position="69"/>
        <end position="183"/>
    </location>
</feature>
<comment type="caution">
    <text evidence="6">The sequence shown here is derived from an EMBL/GenBank/DDBJ whole genome shotgun (WGS) entry which is preliminary data.</text>
</comment>
<dbReference type="Proteomes" id="UP000030428">
    <property type="component" value="Unassembled WGS sequence"/>
</dbReference>
<keyword evidence="7" id="KW-1185">Reference proteome</keyword>
<proteinExistence type="predicted"/>
<keyword evidence="4" id="KW-1133">Transmembrane helix</keyword>
<accession>A0A0A6P552</accession>
<dbReference type="PANTHER" id="PTHR10434:SF40">
    <property type="entry name" value="1-ACYL-SN-GLYCEROL-3-PHOSPHATE ACYLTRANSFERASE"/>
    <property type="match status" value="1"/>
</dbReference>
<gene>
    <name evidence="6" type="ORF">PN36_07955</name>
</gene>
<keyword evidence="4" id="KW-0472">Membrane</keyword>
<evidence type="ECO:0000313" key="7">
    <source>
        <dbReference type="Proteomes" id="UP000030428"/>
    </source>
</evidence>
<organism evidence="6 7">
    <name type="scientific">Candidatus Thiomargarita nelsonii</name>
    <dbReference type="NCBI Taxonomy" id="1003181"/>
    <lineage>
        <taxon>Bacteria</taxon>
        <taxon>Pseudomonadati</taxon>
        <taxon>Pseudomonadota</taxon>
        <taxon>Gammaproteobacteria</taxon>
        <taxon>Thiotrichales</taxon>
        <taxon>Thiotrichaceae</taxon>
        <taxon>Thiomargarita</taxon>
    </lineage>
</organism>
<evidence type="ECO:0000256" key="4">
    <source>
        <dbReference type="SAM" id="Phobius"/>
    </source>
</evidence>
<dbReference type="SUPFAM" id="SSF69593">
    <property type="entry name" value="Glycerol-3-phosphate (1)-acyltransferase"/>
    <property type="match status" value="1"/>
</dbReference>
<feature type="transmembrane region" description="Helical" evidence="4">
    <location>
        <begin position="6"/>
        <end position="28"/>
    </location>
</feature>